<dbReference type="Pfam" id="PF14027">
    <property type="entry name" value="Questin_oxidase"/>
    <property type="match status" value="1"/>
</dbReference>
<accession>A0A6M4GUT1</accession>
<organism evidence="2 3">
    <name type="scientific">Usitatibacter rugosus</name>
    <dbReference type="NCBI Taxonomy" id="2732067"/>
    <lineage>
        <taxon>Bacteria</taxon>
        <taxon>Pseudomonadati</taxon>
        <taxon>Pseudomonadota</taxon>
        <taxon>Betaproteobacteria</taxon>
        <taxon>Nitrosomonadales</taxon>
        <taxon>Usitatibacteraceae</taxon>
        <taxon>Usitatibacter</taxon>
    </lineage>
</organism>
<dbReference type="InterPro" id="IPR025337">
    <property type="entry name" value="Questin_oxidase-like"/>
</dbReference>
<evidence type="ECO:0008006" key="4">
    <source>
        <dbReference type="Google" id="ProtNLM"/>
    </source>
</evidence>
<dbReference type="KEGG" id="uru:DSM104443_01288"/>
<reference evidence="2 3" key="1">
    <citation type="submission" date="2020-04" db="EMBL/GenBank/DDBJ databases">
        <title>Usitatibacter rugosus gen. nov., sp. nov. and Usitatibacter palustris sp. nov., novel members of Usitatibacteraceae fam. nov. within the order Nitrosomonadales isolated from soil.</title>
        <authorList>
            <person name="Huber K.J."/>
            <person name="Neumann-Schaal M."/>
            <person name="Geppert A."/>
            <person name="Luckner M."/>
            <person name="Wanner G."/>
            <person name="Overmann J."/>
        </authorList>
    </citation>
    <scope>NUCLEOTIDE SEQUENCE [LARGE SCALE GENOMIC DNA]</scope>
    <source>
        <strain evidence="2 3">0125_3</strain>
    </source>
</reference>
<name>A0A6M4GUT1_9PROT</name>
<evidence type="ECO:0000313" key="3">
    <source>
        <dbReference type="Proteomes" id="UP000501534"/>
    </source>
</evidence>
<evidence type="ECO:0000313" key="2">
    <source>
        <dbReference type="EMBL" id="QJR10234.1"/>
    </source>
</evidence>
<keyword evidence="1" id="KW-0560">Oxidoreductase</keyword>
<gene>
    <name evidence="2" type="ORF">DSM104443_01288</name>
</gene>
<evidence type="ECO:0000256" key="1">
    <source>
        <dbReference type="ARBA" id="ARBA00023002"/>
    </source>
</evidence>
<dbReference type="EMBL" id="CP053069">
    <property type="protein sequence ID" value="QJR10234.1"/>
    <property type="molecule type" value="Genomic_DNA"/>
</dbReference>
<dbReference type="Proteomes" id="UP000501534">
    <property type="component" value="Chromosome"/>
</dbReference>
<dbReference type="AlphaFoldDB" id="A0A6M4GUT1"/>
<sequence>MSLKPSTVARIEAAHRFGAFYRGYLANHLPMALASLDRMGADEATLERFEAQHVETHLEPIGNDPRFAQAVEAFAQRIALEGRDAVLRSTIGHLVTGTGSGAFHGAIRTAFALESGSDREMAHALAYWTLAFEPLPAPPALTGSETPHEVLIAISRDPRFAKHRFPGKNIAERLQSASRDPAFAGLVARVDPAKLSVASIAAAMIRVYAASTDFTMLHGVTGTHAFRLLAPFSSAPALATAQLWQAVVAAYLGAGSPAAEGEALKGSDALAWKDIHARAIRCTDEHDIKLAYSCWEECGHSGDDLYRRVASSVVCHALRETVEC</sequence>
<protein>
    <recommendedName>
        <fullName evidence="4">Questin oxidase family protein</fullName>
    </recommendedName>
</protein>
<dbReference type="RefSeq" id="WP_171090597.1">
    <property type="nucleotide sequence ID" value="NZ_CP053069.1"/>
</dbReference>
<dbReference type="GO" id="GO:0016491">
    <property type="term" value="F:oxidoreductase activity"/>
    <property type="evidence" value="ECO:0007669"/>
    <property type="project" value="UniProtKB-KW"/>
</dbReference>
<proteinExistence type="predicted"/>
<keyword evidence="3" id="KW-1185">Reference proteome</keyword>